<dbReference type="Pfam" id="PF08713">
    <property type="entry name" value="DNA_alkylation"/>
    <property type="match status" value="1"/>
</dbReference>
<dbReference type="Proteomes" id="UP000266340">
    <property type="component" value="Unassembled WGS sequence"/>
</dbReference>
<dbReference type="InterPro" id="IPR016024">
    <property type="entry name" value="ARM-type_fold"/>
</dbReference>
<dbReference type="InterPro" id="IPR014825">
    <property type="entry name" value="DNA_alkylation"/>
</dbReference>
<name>A0A398CKD3_9BACL</name>
<dbReference type="Gene3D" id="1.25.10.90">
    <property type="match status" value="1"/>
</dbReference>
<sequence>MEETIKALQMEFERHRDPSAAEAMEGYMRGQFPFFGIKAPLRRELMKAFLAEHSPSKELIWLLWNLPEREYAALAVDLLFKIRKQLEPADIALVERCIVTKSWWDTVDGIASSVVGYLFDRFPELRDEYAERWIRSDNFWLNRTAILFQLRYKEKTDERRLYDYVRRHAGSSEFFLQKAIGWALREYAKTSPASVVRFVGAHEWKPLSRREALKNIDESALAEQAEQETSR</sequence>
<evidence type="ECO:0000313" key="1">
    <source>
        <dbReference type="EMBL" id="RIE01659.1"/>
    </source>
</evidence>
<reference evidence="1 2" key="1">
    <citation type="submission" date="2018-09" db="EMBL/GenBank/DDBJ databases">
        <title>Cohnella cavernae sp. nov., isolated from a karst cave.</title>
        <authorList>
            <person name="Zhu H."/>
        </authorList>
    </citation>
    <scope>NUCLEOTIDE SEQUENCE [LARGE SCALE GENOMIC DNA]</scope>
    <source>
        <strain evidence="1 2">K2E09-144</strain>
    </source>
</reference>
<gene>
    <name evidence="1" type="ORF">D3H35_22260</name>
</gene>
<dbReference type="CDD" id="cd07064">
    <property type="entry name" value="AlkD_like_1"/>
    <property type="match status" value="1"/>
</dbReference>
<evidence type="ECO:0000313" key="2">
    <source>
        <dbReference type="Proteomes" id="UP000266340"/>
    </source>
</evidence>
<proteinExistence type="predicted"/>
<dbReference type="AlphaFoldDB" id="A0A398CKD3"/>
<keyword evidence="2" id="KW-1185">Reference proteome</keyword>
<protein>
    <submittedName>
        <fullName evidence="1">DNA alkylation repair protein</fullName>
    </submittedName>
</protein>
<accession>A0A398CKD3</accession>
<dbReference type="OrthoDB" id="9775346at2"/>
<dbReference type="PANTHER" id="PTHR34070:SF1">
    <property type="entry name" value="DNA ALKYLATION REPAIR PROTEIN"/>
    <property type="match status" value="1"/>
</dbReference>
<dbReference type="SUPFAM" id="SSF48371">
    <property type="entry name" value="ARM repeat"/>
    <property type="match status" value="1"/>
</dbReference>
<organism evidence="1 2">
    <name type="scientific">Cohnella faecalis</name>
    <dbReference type="NCBI Taxonomy" id="2315694"/>
    <lineage>
        <taxon>Bacteria</taxon>
        <taxon>Bacillati</taxon>
        <taxon>Bacillota</taxon>
        <taxon>Bacilli</taxon>
        <taxon>Bacillales</taxon>
        <taxon>Paenibacillaceae</taxon>
        <taxon>Cohnella</taxon>
    </lineage>
</organism>
<dbReference type="EMBL" id="QXJM01000040">
    <property type="protein sequence ID" value="RIE01659.1"/>
    <property type="molecule type" value="Genomic_DNA"/>
</dbReference>
<dbReference type="PANTHER" id="PTHR34070">
    <property type="entry name" value="ARMADILLO-TYPE FOLD"/>
    <property type="match status" value="1"/>
</dbReference>
<comment type="caution">
    <text evidence="1">The sequence shown here is derived from an EMBL/GenBank/DDBJ whole genome shotgun (WGS) entry which is preliminary data.</text>
</comment>